<accession>A1TP39</accession>
<feature type="compositionally biased region" description="Gly residues" evidence="1">
    <location>
        <begin position="1"/>
        <end position="10"/>
    </location>
</feature>
<feature type="region of interest" description="Disordered" evidence="1">
    <location>
        <begin position="1"/>
        <end position="97"/>
    </location>
</feature>
<sequence length="156" mass="17077">MFNRITGGGWNPYPTFNVSPNSSPERAQQESHDKVASWDFSASPPRAANRPPRAAAESSSSMAPRGLTFSPSTKYEGRGPLDERHVSGGGGDPKMRKQLWRNSKAGGLLHSYPHGLPDNLKKEIKDGTALNATPHEGKAVYELYKKMVKEKTKGLM</sequence>
<gene>
    <name evidence="2" type="ordered locus">Aave_2148</name>
</gene>
<feature type="compositionally biased region" description="Low complexity" evidence="1">
    <location>
        <begin position="41"/>
        <end position="65"/>
    </location>
</feature>
<dbReference type="HOGENOM" id="CLU_1682820_0_0_4"/>
<proteinExistence type="predicted"/>
<dbReference type="Proteomes" id="UP000002596">
    <property type="component" value="Chromosome"/>
</dbReference>
<dbReference type="AlphaFoldDB" id="A1TP39"/>
<dbReference type="EMBL" id="CP000512">
    <property type="protein sequence ID" value="ABM32727.1"/>
    <property type="molecule type" value="Genomic_DNA"/>
</dbReference>
<feature type="compositionally biased region" description="Basic and acidic residues" evidence="1">
    <location>
        <begin position="27"/>
        <end position="36"/>
    </location>
</feature>
<feature type="compositionally biased region" description="Basic and acidic residues" evidence="1">
    <location>
        <begin position="75"/>
        <end position="86"/>
    </location>
</feature>
<reference evidence="2 3" key="1">
    <citation type="submission" date="2006-12" db="EMBL/GenBank/DDBJ databases">
        <title>Complete sequence of Acidovorax avenae subsp. citrulli AAC00-1.</title>
        <authorList>
            <consortium name="US DOE Joint Genome Institute"/>
            <person name="Copeland A."/>
            <person name="Lucas S."/>
            <person name="Lapidus A."/>
            <person name="Barry K."/>
            <person name="Detter J.C."/>
            <person name="Glavina del Rio T."/>
            <person name="Dalin E."/>
            <person name="Tice H."/>
            <person name="Pitluck S."/>
            <person name="Kiss H."/>
            <person name="Brettin T."/>
            <person name="Bruce D."/>
            <person name="Han C."/>
            <person name="Tapia R."/>
            <person name="Gilna P."/>
            <person name="Schmutz J."/>
            <person name="Larimer F."/>
            <person name="Land M."/>
            <person name="Hauser L."/>
            <person name="Kyrpides N."/>
            <person name="Kim E."/>
            <person name="Stahl D."/>
            <person name="Richardson P."/>
        </authorList>
    </citation>
    <scope>NUCLEOTIDE SEQUENCE [LARGE SCALE GENOMIC DNA]</scope>
    <source>
        <strain evidence="2 3">AAC00-1</strain>
    </source>
</reference>
<dbReference type="KEGG" id="aav:Aave_2148"/>
<organism evidence="2 3">
    <name type="scientific">Paracidovorax citrulli (strain AAC00-1)</name>
    <name type="common">Acidovorax citrulli</name>
    <dbReference type="NCBI Taxonomy" id="397945"/>
    <lineage>
        <taxon>Bacteria</taxon>
        <taxon>Pseudomonadati</taxon>
        <taxon>Pseudomonadota</taxon>
        <taxon>Betaproteobacteria</taxon>
        <taxon>Burkholderiales</taxon>
        <taxon>Comamonadaceae</taxon>
        <taxon>Paracidovorax</taxon>
    </lineage>
</organism>
<feature type="compositionally biased region" description="Polar residues" evidence="1">
    <location>
        <begin position="14"/>
        <end position="26"/>
    </location>
</feature>
<evidence type="ECO:0000256" key="1">
    <source>
        <dbReference type="SAM" id="MobiDB-lite"/>
    </source>
</evidence>
<name>A1TP39_PARC0</name>
<evidence type="ECO:0000313" key="3">
    <source>
        <dbReference type="Proteomes" id="UP000002596"/>
    </source>
</evidence>
<protein>
    <submittedName>
        <fullName evidence="2">Uncharacterized protein</fullName>
    </submittedName>
</protein>
<evidence type="ECO:0000313" key="2">
    <source>
        <dbReference type="EMBL" id="ABM32727.1"/>
    </source>
</evidence>
<dbReference type="OrthoDB" id="8818275at2"/>